<keyword evidence="5 6" id="KW-0472">Membrane</keyword>
<dbReference type="PANTHER" id="PTHR11134">
    <property type="entry name" value="ADAPTOR COMPLEX SUBUNIT BETA FAMILY MEMBER"/>
    <property type="match status" value="1"/>
</dbReference>
<dbReference type="FunFam" id="2.60.40.1150:FF:000002">
    <property type="entry name" value="Beta-adaptin-like protein C"/>
    <property type="match status" value="1"/>
</dbReference>
<dbReference type="Pfam" id="PF01602">
    <property type="entry name" value="Adaptin_N"/>
    <property type="match status" value="1"/>
</dbReference>
<dbReference type="InterPro" id="IPR016342">
    <property type="entry name" value="AP_complex_bsu_1_2_4"/>
</dbReference>
<comment type="subcellular location">
    <subcellularLocation>
        <location evidence="1">Endomembrane system</location>
    </subcellularLocation>
</comment>
<dbReference type="GO" id="GO:0016192">
    <property type="term" value="P:vesicle-mediated transport"/>
    <property type="evidence" value="ECO:0007669"/>
    <property type="project" value="InterPro"/>
</dbReference>
<dbReference type="GO" id="GO:0012505">
    <property type="term" value="C:endomembrane system"/>
    <property type="evidence" value="ECO:0007669"/>
    <property type="project" value="UniProtKB-SubCell"/>
</dbReference>
<dbReference type="InterPro" id="IPR026739">
    <property type="entry name" value="AP_beta"/>
</dbReference>
<gene>
    <name evidence="9" type="ORF">MANT1106_LOCUS4965</name>
</gene>
<accession>A0A7S0SCR4</accession>
<dbReference type="InterPro" id="IPR016024">
    <property type="entry name" value="ARM-type_fold"/>
</dbReference>
<dbReference type="InterPro" id="IPR002553">
    <property type="entry name" value="Clathrin/coatomer_adapt-like_N"/>
</dbReference>
<dbReference type="EMBL" id="HBFC01008678">
    <property type="protein sequence ID" value="CAD8702283.1"/>
    <property type="molecule type" value="Transcribed_RNA"/>
</dbReference>
<dbReference type="Gene3D" id="2.60.40.1150">
    <property type="match status" value="1"/>
</dbReference>
<proteinExistence type="inferred from homology"/>
<evidence type="ECO:0000256" key="6">
    <source>
        <dbReference type="PIRNR" id="PIRNR002291"/>
    </source>
</evidence>
<evidence type="ECO:0000256" key="2">
    <source>
        <dbReference type="ARBA" id="ARBA00006613"/>
    </source>
</evidence>
<evidence type="ECO:0000256" key="1">
    <source>
        <dbReference type="ARBA" id="ARBA00004308"/>
    </source>
</evidence>
<dbReference type="PIRSF" id="PIRSF002291">
    <property type="entry name" value="AP_complex_beta"/>
    <property type="match status" value="1"/>
</dbReference>
<dbReference type="SMART" id="SM01020">
    <property type="entry name" value="B2-adapt-app_C"/>
    <property type="match status" value="1"/>
</dbReference>
<dbReference type="SUPFAM" id="SSF55711">
    <property type="entry name" value="Subdomain of clathrin and coatomer appendage domain"/>
    <property type="match status" value="1"/>
</dbReference>
<keyword evidence="4 6" id="KW-0653">Protein transport</keyword>
<organism evidence="9">
    <name type="scientific">Mantoniella antarctica</name>
    <dbReference type="NCBI Taxonomy" id="81844"/>
    <lineage>
        <taxon>Eukaryota</taxon>
        <taxon>Viridiplantae</taxon>
        <taxon>Chlorophyta</taxon>
        <taxon>Mamiellophyceae</taxon>
        <taxon>Mamiellales</taxon>
        <taxon>Mamiellaceae</taxon>
        <taxon>Mantoniella</taxon>
    </lineage>
</organism>
<feature type="domain" description="Beta-adaptin appendage C-terminal subdomain" evidence="8">
    <location>
        <begin position="808"/>
        <end position="926"/>
    </location>
</feature>
<dbReference type="InterPro" id="IPR009028">
    <property type="entry name" value="Coatomer/calthrin_app_sub_C"/>
</dbReference>
<dbReference type="InterPro" id="IPR015151">
    <property type="entry name" value="B-adaptin_app_sub_C"/>
</dbReference>
<dbReference type="Pfam" id="PF09066">
    <property type="entry name" value="B2-adapt-app_C"/>
    <property type="match status" value="1"/>
</dbReference>
<comment type="similarity">
    <text evidence="2 6">Belongs to the adaptor complexes large subunit family.</text>
</comment>
<evidence type="ECO:0000259" key="8">
    <source>
        <dbReference type="SMART" id="SM01020"/>
    </source>
</evidence>
<dbReference type="GO" id="GO:0030131">
    <property type="term" value="C:clathrin adaptor complex"/>
    <property type="evidence" value="ECO:0007669"/>
    <property type="project" value="InterPro"/>
</dbReference>
<sequence>MSSGDARFFSSTKKGEIAEWRAELNNPDKDVKKDAVKKCTAAMTVGKDVSMLFTDVVNCMQTDNVELKKLVYLYLINYAKTQPDLAILAVNTFVKDTQDPNPLIRALAVRTMGCIRVNKITEYLCDPLQRTLADEDPYVRKTAAICVAKLFDINPELVEDRGFIDQLRELLADSNPMVVANAVAALAEIRDSSKTPDTVFRLDSNTVYKLLAALNECTEWGQVFILDSLASYTAQDERDASSVIERVTPRLQHANCAVVLSAVKVIIGQLEAIDNPETVRVLAKKLAPPLVTLLSAEPEIQYVALRNINLVIQRYPEILRNEIKVFFCKYNDPIYVKQEKLETMVKLAAETNIEQVLLEFKEYATEVDVDFVRKAVRAIGRCAISIESAAERCISVLLELIATKVNYVVQEAIVVIKDIFRRYPNQYEGVIGTLCDSLDTLDEPEAKASMVWIIGEYAERIDNAEELLEAFLETFLEEAPEVQLQLLTATVKLFLKKPVSGPQALIQTVLNQATTETDDPDLRDRAYIYWRLLSSDPEAAKEVVLASKPMIRDDRNSLDPGLLKELLGQLSTLSSVYYKLPSTFVPRAVAAADDDGDDDEVANGNGNSAGAGVGQVASTGGASTSMDMLGELTAPAPAAPTPAGQASGAVLLGDLMGGMGMDVVAPGASPLMNVMDMGSGSVNPAPAAPGSILLPAEKGAGLEIAGVVARGGAGAPVYNLTFTNRTQAPLDGFQLQFNKNTFGLTPASQPQMDPVQPGDSRSCQLALTFSGNSSAGVASATLQVAVKSPRQNPAVFYFNDQVPLEAVLVAEGRMDAAVFAQQWQSIPAAQEHTQQLPVSPAMANPDAAARALGAANLFLVSTRAVPGTNLTAACFSGKAPGPQAESWLLLEITFAPGVHAVKVAVRERAPAGLAALALTAVQRVLSRAQ</sequence>
<name>A0A7S0SCR4_9CHLO</name>
<evidence type="ECO:0000256" key="5">
    <source>
        <dbReference type="ARBA" id="ARBA00023136"/>
    </source>
</evidence>
<dbReference type="GO" id="GO:0030276">
    <property type="term" value="F:clathrin binding"/>
    <property type="evidence" value="ECO:0007669"/>
    <property type="project" value="InterPro"/>
</dbReference>
<keyword evidence="3 6" id="KW-0813">Transport</keyword>
<protein>
    <recommendedName>
        <fullName evidence="6">Beta-adaptin-like protein</fullName>
    </recommendedName>
</protein>
<dbReference type="GO" id="GO:0006886">
    <property type="term" value="P:intracellular protein transport"/>
    <property type="evidence" value="ECO:0007669"/>
    <property type="project" value="InterPro"/>
</dbReference>
<dbReference type="SUPFAM" id="SSF48371">
    <property type="entry name" value="ARM repeat"/>
    <property type="match status" value="1"/>
</dbReference>
<dbReference type="InterPro" id="IPR013037">
    <property type="entry name" value="Clathrin_b-adaptin_app_Ig-like"/>
</dbReference>
<dbReference type="Gene3D" id="1.25.10.10">
    <property type="entry name" value="Leucine-rich Repeat Variant"/>
    <property type="match status" value="1"/>
</dbReference>
<comment type="function">
    <text evidence="6">Subunit of clathrin-associated adaptor protein complex that plays a role in protein sorting in the late-Golgi/trans-Golgi network (TGN) and/or endosomes. The AP complexes mediate both the recruitment of clathrin to membranes and the recognition of sorting signals within the cytosolic tails of transmembrane cargo molecules.</text>
</comment>
<dbReference type="InterPro" id="IPR011989">
    <property type="entry name" value="ARM-like"/>
</dbReference>
<evidence type="ECO:0000256" key="4">
    <source>
        <dbReference type="ARBA" id="ARBA00022927"/>
    </source>
</evidence>
<comment type="subunit">
    <text evidence="6">Adaptor protein complexes are heterotetramers composed of two large adaptins (beta-type subunit and alpha-type or delta-type or epsilon-type or gamma-type subunit), a medium adaptin (mu-type subunit) and a small adaptin (sigma-type subunit).</text>
</comment>
<dbReference type="SUPFAM" id="SSF49348">
    <property type="entry name" value="Clathrin adaptor appendage domain"/>
    <property type="match status" value="1"/>
</dbReference>
<dbReference type="InterPro" id="IPR012295">
    <property type="entry name" value="TBP_dom_sf"/>
</dbReference>
<evidence type="ECO:0000256" key="7">
    <source>
        <dbReference type="SAM" id="MobiDB-lite"/>
    </source>
</evidence>
<feature type="region of interest" description="Disordered" evidence="7">
    <location>
        <begin position="595"/>
        <end position="617"/>
    </location>
</feature>
<dbReference type="AlphaFoldDB" id="A0A7S0SCR4"/>
<dbReference type="FunFam" id="1.25.10.10:FF:000002">
    <property type="entry name" value="AP complex subunit beta"/>
    <property type="match status" value="1"/>
</dbReference>
<dbReference type="Gene3D" id="3.30.310.10">
    <property type="entry name" value="TATA-Binding Protein"/>
    <property type="match status" value="1"/>
</dbReference>
<reference evidence="9" key="1">
    <citation type="submission" date="2021-01" db="EMBL/GenBank/DDBJ databases">
        <authorList>
            <person name="Corre E."/>
            <person name="Pelletier E."/>
            <person name="Niang G."/>
            <person name="Scheremetjew M."/>
            <person name="Finn R."/>
            <person name="Kale V."/>
            <person name="Holt S."/>
            <person name="Cochrane G."/>
            <person name="Meng A."/>
            <person name="Brown T."/>
            <person name="Cohen L."/>
        </authorList>
    </citation>
    <scope>NUCLEOTIDE SEQUENCE</scope>
    <source>
        <strain evidence="9">SL-175</strain>
    </source>
</reference>
<dbReference type="InterPro" id="IPR013041">
    <property type="entry name" value="Clathrin_app_Ig-like_sf"/>
</dbReference>
<evidence type="ECO:0000313" key="9">
    <source>
        <dbReference type="EMBL" id="CAD8702283.1"/>
    </source>
</evidence>
<evidence type="ECO:0000256" key="3">
    <source>
        <dbReference type="ARBA" id="ARBA00022448"/>
    </source>
</evidence>